<protein>
    <submittedName>
        <fullName evidence="1">Uncharacterized protein</fullName>
    </submittedName>
</protein>
<proteinExistence type="predicted"/>
<dbReference type="AlphaFoldDB" id="A0A9P6GXC7"/>
<name>A0A9P6GXC7_9MICR</name>
<dbReference type="Proteomes" id="UP000740883">
    <property type="component" value="Unassembled WGS sequence"/>
</dbReference>
<gene>
    <name evidence="1" type="ORF">NGRA_3420</name>
</gene>
<sequence>MDKLASNLHDRHGLPRKAFILKKFSDQLGAMFNQQFSTSLSYHDIHRTRNDLKTVLSIKQKLKKLPVIIRQSDKSGILHIGYKSDYDRKVLQYQEKTNAYIELPSNPLMETFYKVVRLLNDLHGEKQVAVWQYDRMMPDKK</sequence>
<evidence type="ECO:0000313" key="2">
    <source>
        <dbReference type="Proteomes" id="UP000740883"/>
    </source>
</evidence>
<comment type="caution">
    <text evidence="1">The sequence shown here is derived from an EMBL/GenBank/DDBJ whole genome shotgun (WGS) entry which is preliminary data.</text>
</comment>
<feature type="non-terminal residue" evidence="1">
    <location>
        <position position="141"/>
    </location>
</feature>
<organism evidence="1 2">
    <name type="scientific">Nosema granulosis</name>
    <dbReference type="NCBI Taxonomy" id="83296"/>
    <lineage>
        <taxon>Eukaryota</taxon>
        <taxon>Fungi</taxon>
        <taxon>Fungi incertae sedis</taxon>
        <taxon>Microsporidia</taxon>
        <taxon>Nosematidae</taxon>
        <taxon>Nosema</taxon>
    </lineage>
</organism>
<dbReference type="EMBL" id="SBJO01001054">
    <property type="protein sequence ID" value="KAF9751300.1"/>
    <property type="molecule type" value="Genomic_DNA"/>
</dbReference>
<keyword evidence="2" id="KW-1185">Reference proteome</keyword>
<reference evidence="1 2" key="1">
    <citation type="journal article" date="2020" name="Genome Biol. Evol.">
        <title>Comparative genomics of strictly vertically transmitted, feminizing microsporidia endosymbionts of amphipod crustaceans.</title>
        <authorList>
            <person name="Cormier A."/>
            <person name="Chebbi M.A."/>
            <person name="Giraud I."/>
            <person name="Wattier R."/>
            <person name="Teixeira M."/>
            <person name="Gilbert C."/>
            <person name="Rigaud T."/>
            <person name="Cordaux R."/>
        </authorList>
    </citation>
    <scope>NUCLEOTIDE SEQUENCE [LARGE SCALE GENOMIC DNA]</scope>
    <source>
        <strain evidence="1 2">Ou3-Ou53</strain>
    </source>
</reference>
<accession>A0A9P6GXC7</accession>
<evidence type="ECO:0000313" key="1">
    <source>
        <dbReference type="EMBL" id="KAF9751300.1"/>
    </source>
</evidence>
<dbReference type="OrthoDB" id="10051491at2759"/>